<reference evidence="2" key="2">
    <citation type="submission" date="2018-03" db="EMBL/GenBank/DDBJ databases">
        <title>The Triticum urartu genome reveals the dynamic nature of wheat genome evolution.</title>
        <authorList>
            <person name="Ling H."/>
            <person name="Ma B."/>
            <person name="Shi X."/>
            <person name="Liu H."/>
            <person name="Dong L."/>
            <person name="Sun H."/>
            <person name="Cao Y."/>
            <person name="Gao Q."/>
            <person name="Zheng S."/>
            <person name="Li Y."/>
            <person name="Yu Y."/>
            <person name="Du H."/>
            <person name="Qi M."/>
            <person name="Li Y."/>
            <person name="Yu H."/>
            <person name="Cui Y."/>
            <person name="Wang N."/>
            <person name="Chen C."/>
            <person name="Wu H."/>
            <person name="Zhao Y."/>
            <person name="Zhang J."/>
            <person name="Li Y."/>
            <person name="Zhou W."/>
            <person name="Zhang B."/>
            <person name="Hu W."/>
            <person name="Eijk M."/>
            <person name="Tang J."/>
            <person name="Witsenboer H."/>
            <person name="Zhao S."/>
            <person name="Li Z."/>
            <person name="Zhang A."/>
            <person name="Wang D."/>
            <person name="Liang C."/>
        </authorList>
    </citation>
    <scope>NUCLEOTIDE SEQUENCE [LARGE SCALE GENOMIC DNA]</scope>
    <source>
        <strain evidence="2">cv. G1812</strain>
    </source>
</reference>
<dbReference type="EnsemblPlants" id="TuG1812G0300005230.01.T01">
    <property type="protein sequence ID" value="TuG1812G0300005230.01.T01"/>
    <property type="gene ID" value="TuG1812G0300005230.01"/>
</dbReference>
<sequence>MTKSLLGHTDYKYLRYQVIHTPGILDRPFVERTIIELCTITALSHLRVVVLFFVNIFGSCGYTIAQQAALSHSIESLFMNNPLVIVCKKTDLQQLAGPSEEHMKLVMQMKAEA</sequence>
<feature type="domain" description="Nucleolar GTP-binding protein 1 Rossman-fold" evidence="1">
    <location>
        <begin position="35"/>
        <end position="91"/>
    </location>
</feature>
<keyword evidence="3" id="KW-1185">Reference proteome</keyword>
<reference evidence="3" key="1">
    <citation type="journal article" date="2013" name="Nature">
        <title>Draft genome of the wheat A-genome progenitor Triticum urartu.</title>
        <authorList>
            <person name="Ling H.Q."/>
            <person name="Zhao S."/>
            <person name="Liu D."/>
            <person name="Wang J."/>
            <person name="Sun H."/>
            <person name="Zhang C."/>
            <person name="Fan H."/>
            <person name="Li D."/>
            <person name="Dong L."/>
            <person name="Tao Y."/>
            <person name="Gao C."/>
            <person name="Wu H."/>
            <person name="Li Y."/>
            <person name="Cui Y."/>
            <person name="Guo X."/>
            <person name="Zheng S."/>
            <person name="Wang B."/>
            <person name="Yu K."/>
            <person name="Liang Q."/>
            <person name="Yang W."/>
            <person name="Lou X."/>
            <person name="Chen J."/>
            <person name="Feng M."/>
            <person name="Jian J."/>
            <person name="Zhang X."/>
            <person name="Luo G."/>
            <person name="Jiang Y."/>
            <person name="Liu J."/>
            <person name="Wang Z."/>
            <person name="Sha Y."/>
            <person name="Zhang B."/>
            <person name="Wu H."/>
            <person name="Tang D."/>
            <person name="Shen Q."/>
            <person name="Xue P."/>
            <person name="Zou S."/>
            <person name="Wang X."/>
            <person name="Liu X."/>
            <person name="Wang F."/>
            <person name="Yang Y."/>
            <person name="An X."/>
            <person name="Dong Z."/>
            <person name="Zhang K."/>
            <person name="Zhang X."/>
            <person name="Luo M.C."/>
            <person name="Dvorak J."/>
            <person name="Tong Y."/>
            <person name="Wang J."/>
            <person name="Yang H."/>
            <person name="Li Z."/>
            <person name="Wang D."/>
            <person name="Zhang A."/>
            <person name="Wang J."/>
        </authorList>
    </citation>
    <scope>NUCLEOTIDE SEQUENCE</scope>
    <source>
        <strain evidence="3">cv. G1812</strain>
    </source>
</reference>
<protein>
    <recommendedName>
        <fullName evidence="1">Nucleolar GTP-binding protein 1 Rossman-fold domain-containing protein</fullName>
    </recommendedName>
</protein>
<evidence type="ECO:0000259" key="1">
    <source>
        <dbReference type="Pfam" id="PF06858"/>
    </source>
</evidence>
<evidence type="ECO:0000313" key="3">
    <source>
        <dbReference type="Proteomes" id="UP000015106"/>
    </source>
</evidence>
<dbReference type="SUPFAM" id="SSF52540">
    <property type="entry name" value="P-loop containing nucleoside triphosphate hydrolases"/>
    <property type="match status" value="1"/>
</dbReference>
<dbReference type="GO" id="GO:0005525">
    <property type="term" value="F:GTP binding"/>
    <property type="evidence" value="ECO:0007669"/>
    <property type="project" value="InterPro"/>
</dbReference>
<dbReference type="InterPro" id="IPR027417">
    <property type="entry name" value="P-loop_NTPase"/>
</dbReference>
<name>A0A8R7U0T3_TRIUA</name>
<dbReference type="Gramene" id="TuG1812G0300005230.01.T01">
    <property type="protein sequence ID" value="TuG1812G0300005230.01.T01"/>
    <property type="gene ID" value="TuG1812G0300005230.01"/>
</dbReference>
<dbReference type="Gene3D" id="3.40.50.300">
    <property type="entry name" value="P-loop containing nucleotide triphosphate hydrolases"/>
    <property type="match status" value="1"/>
</dbReference>
<dbReference type="Proteomes" id="UP000015106">
    <property type="component" value="Chromosome 3"/>
</dbReference>
<dbReference type="Pfam" id="PF06858">
    <property type="entry name" value="NOG1"/>
    <property type="match status" value="1"/>
</dbReference>
<dbReference type="InterPro" id="IPR010674">
    <property type="entry name" value="NOG1_Rossman_fold_dom"/>
</dbReference>
<proteinExistence type="predicted"/>
<reference evidence="2" key="3">
    <citation type="submission" date="2022-06" db="UniProtKB">
        <authorList>
            <consortium name="EnsemblPlants"/>
        </authorList>
    </citation>
    <scope>IDENTIFICATION</scope>
</reference>
<evidence type="ECO:0000313" key="2">
    <source>
        <dbReference type="EnsemblPlants" id="TuG1812G0300005230.01.T01"/>
    </source>
</evidence>
<organism evidence="2 3">
    <name type="scientific">Triticum urartu</name>
    <name type="common">Red wild einkorn</name>
    <name type="synonym">Crithodium urartu</name>
    <dbReference type="NCBI Taxonomy" id="4572"/>
    <lineage>
        <taxon>Eukaryota</taxon>
        <taxon>Viridiplantae</taxon>
        <taxon>Streptophyta</taxon>
        <taxon>Embryophyta</taxon>
        <taxon>Tracheophyta</taxon>
        <taxon>Spermatophyta</taxon>
        <taxon>Magnoliopsida</taxon>
        <taxon>Liliopsida</taxon>
        <taxon>Poales</taxon>
        <taxon>Poaceae</taxon>
        <taxon>BOP clade</taxon>
        <taxon>Pooideae</taxon>
        <taxon>Triticodae</taxon>
        <taxon>Triticeae</taxon>
        <taxon>Triticinae</taxon>
        <taxon>Triticum</taxon>
    </lineage>
</organism>
<accession>A0A8R7U0T3</accession>
<dbReference type="PANTHER" id="PTHR45759">
    <property type="entry name" value="NUCLEOLAR GTP-BINDING PROTEIN 1"/>
    <property type="match status" value="1"/>
</dbReference>
<dbReference type="AlphaFoldDB" id="A0A8R7U0T3"/>